<feature type="transmembrane region" description="Helical" evidence="1">
    <location>
        <begin position="222"/>
        <end position="240"/>
    </location>
</feature>
<feature type="transmembrane region" description="Helical" evidence="1">
    <location>
        <begin position="198"/>
        <end position="216"/>
    </location>
</feature>
<organism evidence="2 3">
    <name type="scientific">Natranaeroarchaeum sulfidigenes</name>
    <dbReference type="NCBI Taxonomy" id="2784880"/>
    <lineage>
        <taxon>Archaea</taxon>
        <taxon>Methanobacteriati</taxon>
        <taxon>Methanobacteriota</taxon>
        <taxon>Stenosarchaea group</taxon>
        <taxon>Halobacteria</taxon>
        <taxon>Halobacteriales</taxon>
        <taxon>Natronoarchaeaceae</taxon>
        <taxon>Natranaeroarchaeum</taxon>
    </lineage>
</organism>
<feature type="transmembrane region" description="Helical" evidence="1">
    <location>
        <begin position="290"/>
        <end position="308"/>
    </location>
</feature>
<keyword evidence="1" id="KW-0472">Membrane</keyword>
<feature type="transmembrane region" description="Helical" evidence="1">
    <location>
        <begin position="74"/>
        <end position="95"/>
    </location>
</feature>
<dbReference type="AlphaFoldDB" id="A0A897MR93"/>
<evidence type="ECO:0000313" key="2">
    <source>
        <dbReference type="EMBL" id="QSG03047.1"/>
    </source>
</evidence>
<evidence type="ECO:0000313" key="3">
    <source>
        <dbReference type="Proteomes" id="UP000663586"/>
    </source>
</evidence>
<dbReference type="EMBL" id="CP064786">
    <property type="protein sequence ID" value="QSG03047.1"/>
    <property type="molecule type" value="Genomic_DNA"/>
</dbReference>
<evidence type="ECO:0000256" key="1">
    <source>
        <dbReference type="SAM" id="Phobius"/>
    </source>
</evidence>
<gene>
    <name evidence="2" type="ORF">AArcS_1838</name>
</gene>
<name>A0A897MR93_9EURY</name>
<reference evidence="2" key="1">
    <citation type="submission" date="2020-11" db="EMBL/GenBank/DDBJ databases">
        <title>Carbohydrate-dependent, anaerobic sulfur respiration: A novel catabolism in halophilic archaea.</title>
        <authorList>
            <person name="Sorokin D.Y."/>
            <person name="Messina E."/>
            <person name="Smedile F."/>
            <person name="La Cono V."/>
            <person name="Hallsworth J.E."/>
            <person name="Yakimov M.M."/>
        </authorList>
    </citation>
    <scope>NUCLEOTIDE SEQUENCE</scope>
    <source>
        <strain evidence="2">AArc-S</strain>
    </source>
</reference>
<feature type="transmembrane region" description="Helical" evidence="1">
    <location>
        <begin position="101"/>
        <end position="121"/>
    </location>
</feature>
<protein>
    <submittedName>
        <fullName evidence="2">Putative membrane protein, DUF368 family</fullName>
    </submittedName>
</protein>
<sequence>MREWLSIYFKGVAMGVADMVPGVSGGTIALITGIYERLVTAITTLDPRLVTHAVRPHDPAARESLADGIDRMDLGFLLALGAGIGTAVLTVSRVVGTVAETYPAATAAFFFGLIGASAVVLADQIRLPRRRSIPIMTAGILIAGGVTLVTAGSVSHALPVVFVAGAIAVSAMVLPGVSGAFFLLVLGQYYFMLDALNAFVDALVGVLSGGSIAEVLATGTVVVTFLTGAVVGLLTVAHLVKRALERHRAETLAFLVALMVGGLLLPAQQVTANVSVTVTTESLTANVLEPLLPILFAMVLGAAAVIALDRFTDDLNYVEGTSDKPDVIGEPTADGE</sequence>
<accession>A0A897MR93</accession>
<dbReference type="PANTHER" id="PTHR37308">
    <property type="entry name" value="INTEGRAL MEMBRANE PROTEIN"/>
    <property type="match status" value="1"/>
</dbReference>
<keyword evidence="1" id="KW-1133">Transmembrane helix</keyword>
<dbReference type="RefSeq" id="WP_238477112.1">
    <property type="nucleotide sequence ID" value="NZ_CP064786.1"/>
</dbReference>
<dbReference type="Proteomes" id="UP000663586">
    <property type="component" value="Chromosome"/>
</dbReference>
<dbReference type="GeneID" id="70685214"/>
<proteinExistence type="predicted"/>
<keyword evidence="3" id="KW-1185">Reference proteome</keyword>
<dbReference type="InterPro" id="IPR007163">
    <property type="entry name" value="VCA0040-like"/>
</dbReference>
<feature type="transmembrane region" description="Helical" evidence="1">
    <location>
        <begin position="133"/>
        <end position="154"/>
    </location>
</feature>
<dbReference type="PANTHER" id="PTHR37308:SF1">
    <property type="entry name" value="POLYPRENYL-PHOSPHATE TRANSPORTER"/>
    <property type="match status" value="1"/>
</dbReference>
<keyword evidence="1" id="KW-0812">Transmembrane</keyword>
<feature type="transmembrane region" description="Helical" evidence="1">
    <location>
        <begin position="160"/>
        <end position="186"/>
    </location>
</feature>
<dbReference type="Pfam" id="PF04018">
    <property type="entry name" value="VCA0040-like"/>
    <property type="match status" value="1"/>
</dbReference>
<dbReference type="KEGG" id="hara:AArcS_1838"/>
<feature type="transmembrane region" description="Helical" evidence="1">
    <location>
        <begin position="252"/>
        <end position="270"/>
    </location>
</feature>